<dbReference type="PANTHER" id="PTHR31139:SF4">
    <property type="entry name" value="ECTOPIC P GRANULES PROTEIN 5 HOMOLOG"/>
    <property type="match status" value="1"/>
</dbReference>
<keyword evidence="2" id="KW-0072">Autophagy</keyword>
<accession>A0A6G0U2F2</accession>
<reference evidence="5 6" key="1">
    <citation type="submission" date="2019-08" db="EMBL/GenBank/DDBJ databases">
        <title>The genome of the soybean aphid Biotype 1, its phylome, world population structure and adaptation to the North American continent.</title>
        <authorList>
            <person name="Giordano R."/>
            <person name="Donthu R.K."/>
            <person name="Hernandez A.G."/>
            <person name="Wright C.L."/>
            <person name="Zimin A.V."/>
        </authorList>
    </citation>
    <scope>NUCLEOTIDE SEQUENCE [LARGE SCALE GENOMIC DNA]</scope>
    <source>
        <tissue evidence="5">Whole aphids</tissue>
    </source>
</reference>
<evidence type="ECO:0000259" key="3">
    <source>
        <dbReference type="Pfam" id="PF26103"/>
    </source>
</evidence>
<dbReference type="InterPro" id="IPR058750">
    <property type="entry name" value="TPR_Epg5"/>
</dbReference>
<dbReference type="Pfam" id="PF26103">
    <property type="entry name" value="TPR_Epg5"/>
    <property type="match status" value="1"/>
</dbReference>
<dbReference type="OrthoDB" id="75419at2759"/>
<name>A0A6G0U2F2_APHGL</name>
<evidence type="ECO:0000259" key="4">
    <source>
        <dbReference type="Pfam" id="PF26573"/>
    </source>
</evidence>
<evidence type="ECO:0000256" key="1">
    <source>
        <dbReference type="ARBA" id="ARBA00010948"/>
    </source>
</evidence>
<dbReference type="GO" id="GO:0005737">
    <property type="term" value="C:cytoplasm"/>
    <property type="evidence" value="ECO:0007669"/>
    <property type="project" value="TreeGrafter"/>
</dbReference>
<dbReference type="EMBL" id="VYZN01000009">
    <property type="protein sequence ID" value="KAE9543137.1"/>
    <property type="molecule type" value="Genomic_DNA"/>
</dbReference>
<dbReference type="Pfam" id="PF26573">
    <property type="entry name" value="TPR_Epg5_2"/>
    <property type="match status" value="1"/>
</dbReference>
<dbReference type="AlphaFoldDB" id="A0A6G0U2F2"/>
<feature type="domain" description="Epg5-like TPR" evidence="4">
    <location>
        <begin position="171"/>
        <end position="270"/>
    </location>
</feature>
<evidence type="ECO:0000313" key="5">
    <source>
        <dbReference type="EMBL" id="KAE9543137.1"/>
    </source>
</evidence>
<comment type="caution">
    <text evidence="5">The sequence shown here is derived from an EMBL/GenBank/DDBJ whole genome shotgun (WGS) entry which is preliminary data.</text>
</comment>
<evidence type="ECO:0000256" key="2">
    <source>
        <dbReference type="ARBA" id="ARBA00023006"/>
    </source>
</evidence>
<gene>
    <name evidence="5" type="ORF">AGLY_003048</name>
</gene>
<dbReference type="InterPro" id="IPR059030">
    <property type="entry name" value="TPR_Epg5_mid"/>
</dbReference>
<dbReference type="GO" id="GO:0097352">
    <property type="term" value="P:autophagosome maturation"/>
    <property type="evidence" value="ECO:0007669"/>
    <property type="project" value="TreeGrafter"/>
</dbReference>
<dbReference type="PANTHER" id="PTHR31139">
    <property type="entry name" value="ECTOPIC P GRANULES PROTEIN 5 HOMOLOG"/>
    <property type="match status" value="1"/>
</dbReference>
<comment type="similarity">
    <text evidence="1">Belongs to the EPG5 family.</text>
</comment>
<sequence length="568" mass="66643">MDSHLHDGDDDRPESAVFWYAGGVFYSRNGYTEIAMEYFKKARKISNNPSKLIFPFVPSDLHKEMEIKQYERFVKEPYKIAIMNMAICRTKRLFQLFPKPKRYESRYKMKGCNQWTYQEEKNMYCKVEAEGRELFDLFGFYFDDSDDDYDMFFENGEEFLKEEELEDDDELYLQRVPGTQQLGCVGRKFFEGIVNSPYLNKISNKLKECIDFHRSKLQNEHNSEIDLRLSSLYLWLTDVRILESTLFIPSLDSMYEPNDLTHIINGSHEWLSDLINHKLIEENKLECVQNWCDLFGKNILNSSQSNRRIPLEKDPITRIINRLKSYDDPLKSPDFVLRLSDIQTISTNMLYHKDHLQNIVQLNIKQIVQFINKVYRMQTVCHENLDNRYIDGVKMVYVQVDSTTRIQAVCDYKTKKGSTSSCAGAAEITFQVFILNNENECLRVQNTALNYPELDDILIPLFSPSSASTNTFMQAYKNIVDHCNAQYEPIALSLLSKFSVSVCLSTKQPLLQERSILMNYCIGTLILVKQQTRSDYTWSLHEIFSQHLCEIMNHDFPEHYGEILLLEL</sequence>
<evidence type="ECO:0000313" key="6">
    <source>
        <dbReference type="Proteomes" id="UP000475862"/>
    </source>
</evidence>
<dbReference type="Proteomes" id="UP000475862">
    <property type="component" value="Unassembled WGS sequence"/>
</dbReference>
<proteinExistence type="inferred from homology"/>
<protein>
    <submittedName>
        <fullName evidence="5">Uncharacterized protein</fullName>
    </submittedName>
</protein>
<keyword evidence="6" id="KW-1185">Reference proteome</keyword>
<feature type="domain" description="Epg5-like central TPR repeats" evidence="3">
    <location>
        <begin position="436"/>
        <end position="566"/>
    </location>
</feature>
<dbReference type="InterPro" id="IPR051436">
    <property type="entry name" value="Autophagy-related_EPG5"/>
</dbReference>
<organism evidence="5 6">
    <name type="scientific">Aphis glycines</name>
    <name type="common">Soybean aphid</name>
    <dbReference type="NCBI Taxonomy" id="307491"/>
    <lineage>
        <taxon>Eukaryota</taxon>
        <taxon>Metazoa</taxon>
        <taxon>Ecdysozoa</taxon>
        <taxon>Arthropoda</taxon>
        <taxon>Hexapoda</taxon>
        <taxon>Insecta</taxon>
        <taxon>Pterygota</taxon>
        <taxon>Neoptera</taxon>
        <taxon>Paraneoptera</taxon>
        <taxon>Hemiptera</taxon>
        <taxon>Sternorrhyncha</taxon>
        <taxon>Aphidomorpha</taxon>
        <taxon>Aphidoidea</taxon>
        <taxon>Aphididae</taxon>
        <taxon>Aphidini</taxon>
        <taxon>Aphis</taxon>
        <taxon>Aphis</taxon>
    </lineage>
</organism>